<gene>
    <name evidence="8" type="ORF">SAMN04488136_102288</name>
    <name evidence="9" type="ORF">SAMN04488136_10492</name>
</gene>
<reference evidence="9 10" key="1">
    <citation type="submission" date="2016-10" db="EMBL/GenBank/DDBJ databases">
        <authorList>
            <person name="de Groot N.N."/>
        </authorList>
    </citation>
    <scope>NUCLEOTIDE SEQUENCE [LARGE SCALE GENOMIC DNA]</scope>
    <source>
        <strain evidence="9 10">CGMCC 1.10228</strain>
    </source>
</reference>
<feature type="transmembrane region" description="Helical" evidence="7">
    <location>
        <begin position="146"/>
        <end position="168"/>
    </location>
</feature>
<evidence type="ECO:0000256" key="3">
    <source>
        <dbReference type="ARBA" id="ARBA00022475"/>
    </source>
</evidence>
<dbReference type="PIRSF" id="PIRSF006324">
    <property type="entry name" value="LeuE"/>
    <property type="match status" value="1"/>
</dbReference>
<feature type="transmembrane region" description="Helical" evidence="7">
    <location>
        <begin position="180"/>
        <end position="200"/>
    </location>
</feature>
<keyword evidence="5 7" id="KW-1133">Transmembrane helix</keyword>
<dbReference type="GO" id="GO:0005886">
    <property type="term" value="C:plasma membrane"/>
    <property type="evidence" value="ECO:0007669"/>
    <property type="project" value="UniProtKB-SubCell"/>
</dbReference>
<dbReference type="InterPro" id="IPR001123">
    <property type="entry name" value="LeuE-type"/>
</dbReference>
<evidence type="ECO:0000256" key="5">
    <source>
        <dbReference type="ARBA" id="ARBA00022989"/>
    </source>
</evidence>
<evidence type="ECO:0000256" key="2">
    <source>
        <dbReference type="ARBA" id="ARBA00007928"/>
    </source>
</evidence>
<sequence>MDIAAFFIACVVFSLSPGSGAAVSVNNVLVNGFRGASFGILGLQAALALHLVLIYLGIGILVSQSPTLYNIIKYVGVAYLAYLGVEKIIASIKADNSLFAEGTQQSKSSLVKQGFTVNLTNPKSIIFLSAFLPQFVDIHADQATQYLLLGAIVVLVDTAVMFIYSLGANSFKRYLSDGKVIRTINGIFGVIFIAIAATIAF</sequence>
<dbReference type="EMBL" id="FNDD01000002">
    <property type="protein sequence ID" value="SDG77432.1"/>
    <property type="molecule type" value="Genomic_DNA"/>
</dbReference>
<dbReference type="Proteomes" id="UP000198854">
    <property type="component" value="Unassembled WGS sequence"/>
</dbReference>
<dbReference type="AlphaFoldDB" id="A0A1G7XXT6"/>
<dbReference type="OrthoDB" id="9804822at2"/>
<evidence type="ECO:0000256" key="6">
    <source>
        <dbReference type="ARBA" id="ARBA00023136"/>
    </source>
</evidence>
<dbReference type="PANTHER" id="PTHR30086:SF14">
    <property type="entry name" value="HOMOSERINE_HOMOSERINE LACTONE EFFLUX PROTEIN"/>
    <property type="match status" value="1"/>
</dbReference>
<dbReference type="PANTHER" id="PTHR30086">
    <property type="entry name" value="ARGININE EXPORTER PROTEIN ARGO"/>
    <property type="match status" value="1"/>
</dbReference>
<feature type="transmembrane region" description="Helical" evidence="7">
    <location>
        <begin position="36"/>
        <end position="62"/>
    </location>
</feature>
<organism evidence="9 10">
    <name type="scientific">Vibrio xiamenensis</name>
    <dbReference type="NCBI Taxonomy" id="861298"/>
    <lineage>
        <taxon>Bacteria</taxon>
        <taxon>Pseudomonadati</taxon>
        <taxon>Pseudomonadota</taxon>
        <taxon>Gammaproteobacteria</taxon>
        <taxon>Vibrionales</taxon>
        <taxon>Vibrionaceae</taxon>
        <taxon>Vibrio</taxon>
    </lineage>
</organism>
<evidence type="ECO:0000313" key="9">
    <source>
        <dbReference type="EMBL" id="SDG88836.1"/>
    </source>
</evidence>
<dbReference type="Pfam" id="PF01810">
    <property type="entry name" value="LysE"/>
    <property type="match status" value="1"/>
</dbReference>
<evidence type="ECO:0000256" key="7">
    <source>
        <dbReference type="SAM" id="Phobius"/>
    </source>
</evidence>
<comment type="subcellular location">
    <subcellularLocation>
        <location evidence="1">Cell membrane</location>
        <topology evidence="1">Multi-pass membrane protein</topology>
    </subcellularLocation>
</comment>
<name>A0A1G7XXT6_9VIBR</name>
<protein>
    <submittedName>
        <fullName evidence="9">Homoserine/homoserine lactone efflux protein</fullName>
    </submittedName>
</protein>
<evidence type="ECO:0000313" key="8">
    <source>
        <dbReference type="EMBL" id="SDG77432.1"/>
    </source>
</evidence>
<dbReference type="EMBL" id="FNDD01000004">
    <property type="protein sequence ID" value="SDG88836.1"/>
    <property type="molecule type" value="Genomic_DNA"/>
</dbReference>
<accession>A0A1G7XXT6</accession>
<comment type="similarity">
    <text evidence="2">Belongs to the Rht family.</text>
</comment>
<keyword evidence="10" id="KW-1185">Reference proteome</keyword>
<keyword evidence="3" id="KW-1003">Cell membrane</keyword>
<dbReference type="STRING" id="861298.SAMN04488136_102288"/>
<keyword evidence="6 7" id="KW-0472">Membrane</keyword>
<evidence type="ECO:0000313" key="10">
    <source>
        <dbReference type="Proteomes" id="UP000198854"/>
    </source>
</evidence>
<evidence type="ECO:0000256" key="1">
    <source>
        <dbReference type="ARBA" id="ARBA00004651"/>
    </source>
</evidence>
<dbReference type="RefSeq" id="WP_093269493.1">
    <property type="nucleotide sequence ID" value="NZ_FNDD01000002.1"/>
</dbReference>
<dbReference type="GO" id="GO:0042970">
    <property type="term" value="F:homoserine transmembrane transporter activity"/>
    <property type="evidence" value="ECO:0007669"/>
    <property type="project" value="TreeGrafter"/>
</dbReference>
<proteinExistence type="inferred from homology"/>
<evidence type="ECO:0000256" key="4">
    <source>
        <dbReference type="ARBA" id="ARBA00022692"/>
    </source>
</evidence>
<keyword evidence="4 7" id="KW-0812">Transmembrane</keyword>